<evidence type="ECO:0000313" key="1">
    <source>
        <dbReference type="EMBL" id="KAJ8011540.1"/>
    </source>
</evidence>
<gene>
    <name evidence="1" type="ORF">DPEC_G00059290</name>
</gene>
<accession>A0ACC2H7A4</accession>
<reference evidence="1" key="1">
    <citation type="submission" date="2021-05" db="EMBL/GenBank/DDBJ databases">
        <authorList>
            <person name="Pan Q."/>
            <person name="Jouanno E."/>
            <person name="Zahm M."/>
            <person name="Klopp C."/>
            <person name="Cabau C."/>
            <person name="Louis A."/>
            <person name="Berthelot C."/>
            <person name="Parey E."/>
            <person name="Roest Crollius H."/>
            <person name="Montfort J."/>
            <person name="Robinson-Rechavi M."/>
            <person name="Bouchez O."/>
            <person name="Lampietro C."/>
            <person name="Lopez Roques C."/>
            <person name="Donnadieu C."/>
            <person name="Postlethwait J."/>
            <person name="Bobe J."/>
            <person name="Dillon D."/>
            <person name="Chandos A."/>
            <person name="von Hippel F."/>
            <person name="Guiguen Y."/>
        </authorList>
    </citation>
    <scope>NUCLEOTIDE SEQUENCE</scope>
    <source>
        <strain evidence="1">YG-Jan2019</strain>
    </source>
</reference>
<dbReference type="Proteomes" id="UP001157502">
    <property type="component" value="Chromosome 5"/>
</dbReference>
<keyword evidence="2" id="KW-1185">Reference proteome</keyword>
<proteinExistence type="predicted"/>
<dbReference type="EMBL" id="CM055732">
    <property type="protein sequence ID" value="KAJ8011540.1"/>
    <property type="molecule type" value="Genomic_DNA"/>
</dbReference>
<comment type="caution">
    <text evidence="1">The sequence shown here is derived from an EMBL/GenBank/DDBJ whole genome shotgun (WGS) entry which is preliminary data.</text>
</comment>
<sequence length="104" mass="11533">MVADIPTTWSNSLPSSATGLSPFERSLGYQPPLFPNQELEVGVPSAQGFVRCCRRTWNKARSSLLKTAARCQRQADRLRTPAPRYWASPAGWLNATLGHFNSPM</sequence>
<organism evidence="1 2">
    <name type="scientific">Dallia pectoralis</name>
    <name type="common">Alaska blackfish</name>
    <dbReference type="NCBI Taxonomy" id="75939"/>
    <lineage>
        <taxon>Eukaryota</taxon>
        <taxon>Metazoa</taxon>
        <taxon>Chordata</taxon>
        <taxon>Craniata</taxon>
        <taxon>Vertebrata</taxon>
        <taxon>Euteleostomi</taxon>
        <taxon>Actinopterygii</taxon>
        <taxon>Neopterygii</taxon>
        <taxon>Teleostei</taxon>
        <taxon>Protacanthopterygii</taxon>
        <taxon>Esociformes</taxon>
        <taxon>Umbridae</taxon>
        <taxon>Dallia</taxon>
    </lineage>
</organism>
<evidence type="ECO:0000313" key="2">
    <source>
        <dbReference type="Proteomes" id="UP001157502"/>
    </source>
</evidence>
<protein>
    <submittedName>
        <fullName evidence="1">Uncharacterized protein</fullName>
    </submittedName>
</protein>
<name>A0ACC2H7A4_DALPE</name>